<evidence type="ECO:0000313" key="11">
    <source>
        <dbReference type="Proteomes" id="UP000694546"/>
    </source>
</evidence>
<dbReference type="Pfam" id="PF03020">
    <property type="entry name" value="LEM"/>
    <property type="match status" value="1"/>
</dbReference>
<dbReference type="PROSITE" id="PS50955">
    <property type="entry name" value="LEM_LIKE"/>
    <property type="match status" value="1"/>
</dbReference>
<keyword evidence="4" id="KW-0007">Acetylation</keyword>
<dbReference type="OrthoDB" id="10072362at2759"/>
<feature type="region of interest" description="Disordered" evidence="6">
    <location>
        <begin position="255"/>
        <end position="391"/>
    </location>
</feature>
<evidence type="ECO:0000256" key="1">
    <source>
        <dbReference type="ARBA" id="ARBA00007744"/>
    </source>
</evidence>
<sequence>MPHYLEDPSVLTKEKLKNELLINNVELPVSSAPKDVYVQLYLKHLTVQNTRSGGALDGGTTLDGFSSDEDLPPPVVVSRSSGRKAIRKTDKVQMEDLDVAELTAEGLKEELMKYGVDAGPIVASTRRVYEKKLQRLQEENISPATPELPPIVMETEAHHNGHADLDFSDKEDEEVLVVPVPEPEVIPEPEPLPEPIPIVERLVRSRGKIPVTTRTRSSQHHKTSDSSVDEEVLNVKRPNRRTSYRVQLVPSLACRTVGPNNVGSVLEPEPQPRPLVSMTQTDPASSPSRNTQRPSEDSATLRPNSVVLKARQPSGGKTPRIKSSGEKTPRIQSSGEKTPKTQPPGASGTPKTHPLGSPGTPKTQPSEVPGPGVKDQSRRTAPPPPPPLLMKGTLDTAVFEGPQPAAHTLSQRAVLLRPLIERFDLTPPASPKTQRHSLPPVFSVGGEQAAPCTPVLERINDHVEKGKRHKISPFFPDLSPVRRRGCVAVVTKRPYFDKVEKVVVAEPTQRAEVRDILKEVFANDFNSPSGILASCRKPIRGAAGRPIQPSDFWQDENLLLSPKNLSTTTTTTTSFSETRHRSSNLFPSTHSSSSSSSSSSSAPAAPRLVLAAPPAGHAPAVRRGLSVWLKLFLLVLLVAFLFFVYQTMEAEVLSPFSRSEAEPTGTTEGVA</sequence>
<dbReference type="Ensembl" id="ENSGMOT00000002968.2">
    <property type="protein sequence ID" value="ENSGMOP00000002877.2"/>
    <property type="gene ID" value="ENSGMOG00000002599.2"/>
</dbReference>
<evidence type="ECO:0000256" key="2">
    <source>
        <dbReference type="ARBA" id="ARBA00022481"/>
    </source>
</evidence>
<evidence type="ECO:0000256" key="6">
    <source>
        <dbReference type="SAM" id="MobiDB-lite"/>
    </source>
</evidence>
<feature type="region of interest" description="Disordered" evidence="6">
    <location>
        <begin position="209"/>
        <end position="236"/>
    </location>
</feature>
<feature type="region of interest" description="Disordered" evidence="6">
    <location>
        <begin position="52"/>
        <end position="82"/>
    </location>
</feature>
<proteinExistence type="inferred from homology"/>
<feature type="domain" description="LEM-like" evidence="9">
    <location>
        <begin position="5"/>
        <end position="48"/>
    </location>
</feature>
<evidence type="ECO:0000313" key="10">
    <source>
        <dbReference type="Ensembl" id="ENSGMOP00000002877.2"/>
    </source>
</evidence>
<dbReference type="SMART" id="SM00540">
    <property type="entry name" value="LEM"/>
    <property type="match status" value="1"/>
</dbReference>
<dbReference type="CDD" id="cd12940">
    <property type="entry name" value="LEM_LAP2_LEMD1"/>
    <property type="match status" value="1"/>
</dbReference>
<dbReference type="AlphaFoldDB" id="A0A8C4Z0G0"/>
<dbReference type="CDD" id="cd12935">
    <property type="entry name" value="LEM_like"/>
    <property type="match status" value="1"/>
</dbReference>
<dbReference type="GeneTree" id="ENSGT00940000154098"/>
<dbReference type="InterPro" id="IPR051656">
    <property type="entry name" value="LEM_domain"/>
</dbReference>
<evidence type="ECO:0000256" key="7">
    <source>
        <dbReference type="SAM" id="Phobius"/>
    </source>
</evidence>
<dbReference type="PANTHER" id="PTHR12019:SF21">
    <property type="entry name" value="THYMOPOIETIN A"/>
    <property type="match status" value="1"/>
</dbReference>
<dbReference type="Pfam" id="PF08198">
    <property type="entry name" value="Thymopoietin"/>
    <property type="match status" value="1"/>
</dbReference>
<dbReference type="PANTHER" id="PTHR12019">
    <property type="entry name" value="LAMINA-ASSOCIATED POLYPEPTIDE THYMOPOIETIN"/>
    <property type="match status" value="1"/>
</dbReference>
<keyword evidence="7" id="KW-0472">Membrane</keyword>
<dbReference type="SUPFAM" id="SSF63451">
    <property type="entry name" value="LEM domain"/>
    <property type="match status" value="2"/>
</dbReference>
<accession>A0A8C4Z0G0</accession>
<dbReference type="Gene3D" id="1.10.720.40">
    <property type="match status" value="2"/>
</dbReference>
<name>A0A8C4Z0G0_GADMO</name>
<feature type="domain" description="LEM" evidence="8">
    <location>
        <begin position="96"/>
        <end position="140"/>
    </location>
</feature>
<keyword evidence="7" id="KW-0812">Transmembrane</keyword>
<dbReference type="InterPro" id="IPR003887">
    <property type="entry name" value="LEM_dom"/>
</dbReference>
<evidence type="ECO:0000259" key="9">
    <source>
        <dbReference type="PROSITE" id="PS50955"/>
    </source>
</evidence>
<feature type="compositionally biased region" description="Polar residues" evidence="6">
    <location>
        <begin position="277"/>
        <end position="303"/>
    </location>
</feature>
<organism evidence="10 11">
    <name type="scientific">Gadus morhua</name>
    <name type="common">Atlantic cod</name>
    <dbReference type="NCBI Taxonomy" id="8049"/>
    <lineage>
        <taxon>Eukaryota</taxon>
        <taxon>Metazoa</taxon>
        <taxon>Chordata</taxon>
        <taxon>Craniata</taxon>
        <taxon>Vertebrata</taxon>
        <taxon>Euteleostomi</taxon>
        <taxon>Actinopterygii</taxon>
        <taxon>Neopterygii</taxon>
        <taxon>Teleostei</taxon>
        <taxon>Neoteleostei</taxon>
        <taxon>Acanthomorphata</taxon>
        <taxon>Zeiogadaria</taxon>
        <taxon>Gadariae</taxon>
        <taxon>Gadiformes</taxon>
        <taxon>Gadoidei</taxon>
        <taxon>Gadidae</taxon>
        <taxon>Gadus</taxon>
    </lineage>
</organism>
<evidence type="ECO:0000256" key="5">
    <source>
        <dbReference type="ARBA" id="ARBA00023125"/>
    </source>
</evidence>
<reference evidence="10" key="2">
    <citation type="submission" date="2025-09" db="UniProtKB">
        <authorList>
            <consortium name="Ensembl"/>
        </authorList>
    </citation>
    <scope>IDENTIFICATION</scope>
</reference>
<evidence type="ECO:0000259" key="8">
    <source>
        <dbReference type="PROSITE" id="PS50954"/>
    </source>
</evidence>
<keyword evidence="11" id="KW-1185">Reference proteome</keyword>
<feature type="compositionally biased region" description="Low complexity" evidence="6">
    <location>
        <begin position="566"/>
        <end position="576"/>
    </location>
</feature>
<evidence type="ECO:0000256" key="4">
    <source>
        <dbReference type="ARBA" id="ARBA00022990"/>
    </source>
</evidence>
<evidence type="ECO:0000256" key="3">
    <source>
        <dbReference type="ARBA" id="ARBA00022553"/>
    </source>
</evidence>
<dbReference type="Proteomes" id="UP000694546">
    <property type="component" value="Chromosome 19"/>
</dbReference>
<dbReference type="GO" id="GO:0003677">
    <property type="term" value="F:DNA binding"/>
    <property type="evidence" value="ECO:0007669"/>
    <property type="project" value="UniProtKB-KW"/>
</dbReference>
<keyword evidence="5" id="KW-0238">DNA-binding</keyword>
<dbReference type="PROSITE" id="PS50954">
    <property type="entry name" value="LEM"/>
    <property type="match status" value="1"/>
</dbReference>
<comment type="similarity">
    <text evidence="1">Belongs to the LEM family.</text>
</comment>
<feature type="compositionally biased region" description="Low complexity" evidence="6">
    <location>
        <begin position="583"/>
        <end position="601"/>
    </location>
</feature>
<dbReference type="InterPro" id="IPR013146">
    <property type="entry name" value="LEM-like_dom"/>
</dbReference>
<dbReference type="InterPro" id="IPR011015">
    <property type="entry name" value="LEM/LEM-like_dom_sf"/>
</dbReference>
<dbReference type="SMART" id="SM01261">
    <property type="entry name" value="Thymopoietin"/>
    <property type="match status" value="1"/>
</dbReference>
<keyword evidence="7" id="KW-1133">Transmembrane helix</keyword>
<reference evidence="10" key="1">
    <citation type="submission" date="2025-08" db="UniProtKB">
        <authorList>
            <consortium name="Ensembl"/>
        </authorList>
    </citation>
    <scope>IDENTIFICATION</scope>
</reference>
<keyword evidence="3" id="KW-0597">Phosphoprotein</keyword>
<protein>
    <recommendedName>
        <fullName evidence="12">Thymopoietin</fullName>
    </recommendedName>
</protein>
<dbReference type="OMA" id="CTFICAT"/>
<feature type="region of interest" description="Disordered" evidence="6">
    <location>
        <begin position="564"/>
        <end position="601"/>
    </location>
</feature>
<dbReference type="GO" id="GO:0005635">
    <property type="term" value="C:nuclear envelope"/>
    <property type="evidence" value="ECO:0007669"/>
    <property type="project" value="UniProtKB-ARBA"/>
</dbReference>
<keyword evidence="2" id="KW-0488">Methylation</keyword>
<evidence type="ECO:0008006" key="12">
    <source>
        <dbReference type="Google" id="ProtNLM"/>
    </source>
</evidence>
<gene>
    <name evidence="10" type="primary">tmpoa</name>
</gene>
<feature type="transmembrane region" description="Helical" evidence="7">
    <location>
        <begin position="627"/>
        <end position="645"/>
    </location>
</feature>